<evidence type="ECO:0000256" key="1">
    <source>
        <dbReference type="SAM" id="Phobius"/>
    </source>
</evidence>
<evidence type="ECO:0000313" key="3">
    <source>
        <dbReference type="Proteomes" id="UP000053841"/>
    </source>
</evidence>
<organism evidence="2 3">
    <name type="scientific">Cochliobolus carbonum (strain 26-R-13)</name>
    <name type="common">Maize leaf spot fungus</name>
    <name type="synonym">Bipolaris zeicola</name>
    <dbReference type="NCBI Taxonomy" id="930089"/>
    <lineage>
        <taxon>Eukaryota</taxon>
        <taxon>Fungi</taxon>
        <taxon>Dikarya</taxon>
        <taxon>Ascomycota</taxon>
        <taxon>Pezizomycotina</taxon>
        <taxon>Dothideomycetes</taxon>
        <taxon>Pleosporomycetidae</taxon>
        <taxon>Pleosporales</taxon>
        <taxon>Pleosporineae</taxon>
        <taxon>Pleosporaceae</taxon>
        <taxon>Bipolaris</taxon>
    </lineage>
</organism>
<dbReference type="RefSeq" id="XP_007707018.1">
    <property type="nucleotide sequence ID" value="XM_007708828.1"/>
</dbReference>
<reference evidence="2 3" key="1">
    <citation type="journal article" date="2013" name="PLoS Genet.">
        <title>Comparative genome structure, secondary metabolite, and effector coding capacity across Cochliobolus pathogens.</title>
        <authorList>
            <person name="Condon B.J."/>
            <person name="Leng Y."/>
            <person name="Wu D."/>
            <person name="Bushley K.E."/>
            <person name="Ohm R.A."/>
            <person name="Otillar R."/>
            <person name="Martin J."/>
            <person name="Schackwitz W."/>
            <person name="Grimwood J."/>
            <person name="MohdZainudin N."/>
            <person name="Xue C."/>
            <person name="Wang R."/>
            <person name="Manning V.A."/>
            <person name="Dhillon B."/>
            <person name="Tu Z.J."/>
            <person name="Steffenson B.J."/>
            <person name="Salamov A."/>
            <person name="Sun H."/>
            <person name="Lowry S."/>
            <person name="LaButti K."/>
            <person name="Han J."/>
            <person name="Copeland A."/>
            <person name="Lindquist E."/>
            <person name="Barry K."/>
            <person name="Schmutz J."/>
            <person name="Baker S.E."/>
            <person name="Ciuffetti L.M."/>
            <person name="Grigoriev I.V."/>
            <person name="Zhong S."/>
            <person name="Turgeon B.G."/>
        </authorList>
    </citation>
    <scope>NUCLEOTIDE SEQUENCE [LARGE SCALE GENOMIC DNA]</scope>
    <source>
        <strain evidence="2 3">26-R-13</strain>
    </source>
</reference>
<dbReference type="AlphaFoldDB" id="W6YMG9"/>
<gene>
    <name evidence="2" type="ORF">COCCADRAFT_22003</name>
</gene>
<name>W6YMG9_COCC2</name>
<dbReference type="OrthoDB" id="5553410at2759"/>
<dbReference type="HOGENOM" id="CLU_169378_0_0_1"/>
<dbReference type="EMBL" id="KI964541">
    <property type="protein sequence ID" value="EUC38688.1"/>
    <property type="molecule type" value="Genomic_DNA"/>
</dbReference>
<dbReference type="eggNOG" id="ENOG502SWTK">
    <property type="taxonomic scope" value="Eukaryota"/>
</dbReference>
<keyword evidence="1" id="KW-0812">Transmembrane</keyword>
<dbReference type="GeneID" id="19145109"/>
<dbReference type="Proteomes" id="UP000053841">
    <property type="component" value="Unassembled WGS sequence"/>
</dbReference>
<keyword evidence="3" id="KW-1185">Reference proteome</keyword>
<dbReference type="KEGG" id="bze:COCCADRAFT_22003"/>
<feature type="transmembrane region" description="Helical" evidence="1">
    <location>
        <begin position="60"/>
        <end position="77"/>
    </location>
</feature>
<feature type="transmembrane region" description="Helical" evidence="1">
    <location>
        <begin position="21"/>
        <end position="40"/>
    </location>
</feature>
<keyword evidence="1" id="KW-1133">Transmembrane helix</keyword>
<keyword evidence="1" id="KW-0472">Membrane</keyword>
<accession>W6YMG9</accession>
<sequence>MAPKSLNNTYIFPPAPQRNKIIFAGVVMVLAALPTPSFLLPSSTVLPATVARYLRYTKNFVYYFLYIAHAAETAWFTTQLAKYGVSFGSSAWWKWMGTSFLGGIYCFDYFGKAVGEKII</sequence>
<proteinExistence type="predicted"/>
<evidence type="ECO:0000313" key="2">
    <source>
        <dbReference type="EMBL" id="EUC38688.1"/>
    </source>
</evidence>
<protein>
    <submittedName>
        <fullName evidence="2">Uncharacterized protein</fullName>
    </submittedName>
</protein>